<dbReference type="InterPro" id="IPR011009">
    <property type="entry name" value="Kinase-like_dom_sf"/>
</dbReference>
<accession>A0A8R1Y2D5</accession>
<dbReference type="InterPro" id="IPR050235">
    <property type="entry name" value="CK1_Ser-Thr_kinase"/>
</dbReference>
<feature type="domain" description="Protein kinase" evidence="2">
    <location>
        <begin position="27"/>
        <end position="315"/>
    </location>
</feature>
<evidence type="ECO:0000313" key="4">
    <source>
        <dbReference type="Proteomes" id="UP000024404"/>
    </source>
</evidence>
<keyword evidence="1" id="KW-0067">ATP-binding</keyword>
<dbReference type="PANTHER" id="PTHR11909">
    <property type="entry name" value="CASEIN KINASE-RELATED"/>
    <property type="match status" value="1"/>
</dbReference>
<dbReference type="EMBL" id="CMVM020000190">
    <property type="status" value="NOT_ANNOTATED_CDS"/>
    <property type="molecule type" value="Genomic_DNA"/>
</dbReference>
<proteinExistence type="predicted"/>
<keyword evidence="1" id="KW-0547">Nucleotide-binding</keyword>
<evidence type="ECO:0000256" key="1">
    <source>
        <dbReference type="PROSITE-ProRule" id="PRU10141"/>
    </source>
</evidence>
<sequence>MKAIDDKCDVNIEEVDKFVVSTNSRVYRLEKYLGKGGYGEVYECVSEDTKKIYALKKENILRTRISKEIEVLKRASQRDCKQICKYIDDGRQEDYVFVVMTLLGKDLSKLRRERKTKNFSLNTSLRIGLLTLSAIRELHEIFVISRDIKPSNFALGINEECKNIYIFDFGLSRFYKNQAMMMDQFCQQILIQFFVEQHDMLHYEHTKNLNLILGRRDDLESWLYVMVELSSGTLPWRTISSDERKKFFENSLPILDYILMMIDGLTLEADPPYEQIQYMFEELMVEMGVKWDDIYDWEEAEKIQSKQLVSMNGVVSTTSTAMATYSRCRSTELRVAMTTTASTESSSSLPYIQVE</sequence>
<dbReference type="InterPro" id="IPR017441">
    <property type="entry name" value="Protein_kinase_ATP_BS"/>
</dbReference>
<dbReference type="AlphaFoldDB" id="A0A8R1Y2D5"/>
<feature type="binding site" evidence="1">
    <location>
        <position position="56"/>
    </location>
    <ligand>
        <name>ATP</name>
        <dbReference type="ChEBI" id="CHEBI:30616"/>
    </ligand>
</feature>
<dbReference type="Proteomes" id="UP000024404">
    <property type="component" value="Unassembled WGS sequence"/>
</dbReference>
<dbReference type="GO" id="GO:0004672">
    <property type="term" value="F:protein kinase activity"/>
    <property type="evidence" value="ECO:0007669"/>
    <property type="project" value="InterPro"/>
</dbReference>
<dbReference type="InterPro" id="IPR000719">
    <property type="entry name" value="Prot_kinase_dom"/>
</dbReference>
<name>A0A8R1Y2D5_ONCVO</name>
<dbReference type="SMART" id="SM00220">
    <property type="entry name" value="S_TKc"/>
    <property type="match status" value="1"/>
</dbReference>
<keyword evidence="4" id="KW-1185">Reference proteome</keyword>
<protein>
    <submittedName>
        <fullName evidence="3">Protein kinase domain-containing protein</fullName>
    </submittedName>
</protein>
<organism evidence="3 4">
    <name type="scientific">Onchocerca volvulus</name>
    <dbReference type="NCBI Taxonomy" id="6282"/>
    <lineage>
        <taxon>Eukaryota</taxon>
        <taxon>Metazoa</taxon>
        <taxon>Ecdysozoa</taxon>
        <taxon>Nematoda</taxon>
        <taxon>Chromadorea</taxon>
        <taxon>Rhabditida</taxon>
        <taxon>Spirurina</taxon>
        <taxon>Spiruromorpha</taxon>
        <taxon>Filarioidea</taxon>
        <taxon>Onchocercidae</taxon>
        <taxon>Onchocerca</taxon>
    </lineage>
</organism>
<evidence type="ECO:0000313" key="3">
    <source>
        <dbReference type="EnsemblMetazoa" id="OVOC7220.1"/>
    </source>
</evidence>
<reference evidence="4" key="1">
    <citation type="submission" date="2013-10" db="EMBL/GenBank/DDBJ databases">
        <title>Genome sequencing of Onchocerca volvulus.</title>
        <authorList>
            <person name="Cotton J."/>
            <person name="Tsai J."/>
            <person name="Stanley E."/>
            <person name="Tracey A."/>
            <person name="Holroyd N."/>
            <person name="Lustigman S."/>
            <person name="Berriman M."/>
        </authorList>
    </citation>
    <scope>NUCLEOTIDE SEQUENCE</scope>
</reference>
<dbReference type="GO" id="GO:0005524">
    <property type="term" value="F:ATP binding"/>
    <property type="evidence" value="ECO:0007669"/>
    <property type="project" value="UniProtKB-UniRule"/>
</dbReference>
<evidence type="ECO:0000259" key="2">
    <source>
        <dbReference type="PROSITE" id="PS50011"/>
    </source>
</evidence>
<dbReference type="SUPFAM" id="SSF56112">
    <property type="entry name" value="Protein kinase-like (PK-like)"/>
    <property type="match status" value="1"/>
</dbReference>
<reference evidence="3" key="2">
    <citation type="submission" date="2022-06" db="UniProtKB">
        <authorList>
            <consortium name="EnsemblMetazoa"/>
        </authorList>
    </citation>
    <scope>IDENTIFICATION</scope>
</reference>
<dbReference type="PROSITE" id="PS50011">
    <property type="entry name" value="PROTEIN_KINASE_DOM"/>
    <property type="match status" value="1"/>
</dbReference>
<dbReference type="Gene3D" id="1.10.510.10">
    <property type="entry name" value="Transferase(Phosphotransferase) domain 1"/>
    <property type="match status" value="1"/>
</dbReference>
<dbReference type="Pfam" id="PF00069">
    <property type="entry name" value="Pkinase"/>
    <property type="match status" value="1"/>
</dbReference>
<dbReference type="PROSITE" id="PS00107">
    <property type="entry name" value="PROTEIN_KINASE_ATP"/>
    <property type="match status" value="1"/>
</dbReference>
<dbReference type="EnsemblMetazoa" id="OVOC7220.1">
    <property type="protein sequence ID" value="OVOC7220.1"/>
    <property type="gene ID" value="WBGene00244029"/>
</dbReference>